<organism evidence="5 6">
    <name type="scientific">Nonomuraea spiralis</name>
    <dbReference type="NCBI Taxonomy" id="46182"/>
    <lineage>
        <taxon>Bacteria</taxon>
        <taxon>Bacillati</taxon>
        <taxon>Actinomycetota</taxon>
        <taxon>Actinomycetes</taxon>
        <taxon>Streptosporangiales</taxon>
        <taxon>Streptosporangiaceae</taxon>
        <taxon>Nonomuraea</taxon>
    </lineage>
</organism>
<comment type="caution">
    <text evidence="5">The sequence shown here is derived from an EMBL/GenBank/DDBJ whole genome shotgun (WGS) entry which is preliminary data.</text>
</comment>
<reference evidence="5 6" key="1">
    <citation type="submission" date="2024-09" db="EMBL/GenBank/DDBJ databases">
        <authorList>
            <person name="Sun Q."/>
            <person name="Mori K."/>
        </authorList>
    </citation>
    <scope>NUCLEOTIDE SEQUENCE [LARGE SCALE GENOMIC DNA]</scope>
    <source>
        <strain evidence="5 6">CCM 3426</strain>
    </source>
</reference>
<keyword evidence="6" id="KW-1185">Reference proteome</keyword>
<protein>
    <submittedName>
        <fullName evidence="5">NAD(P)-dependent oxidoreductase</fullName>
        <ecNumber evidence="5">1.1.-.-</ecNumber>
    </submittedName>
</protein>
<feature type="domain" description="NADPH-dependent reductive aminase-like C-terminal" evidence="4">
    <location>
        <begin position="165"/>
        <end position="291"/>
    </location>
</feature>
<dbReference type="InterPro" id="IPR036291">
    <property type="entry name" value="NAD(P)-bd_dom_sf"/>
</dbReference>
<evidence type="ECO:0000259" key="4">
    <source>
        <dbReference type="Pfam" id="PF21761"/>
    </source>
</evidence>
<gene>
    <name evidence="5" type="ORF">ACFFV7_42840</name>
</gene>
<comment type="similarity">
    <text evidence="1">Belongs to the HIBADH-related family.</text>
</comment>
<dbReference type="RefSeq" id="WP_189648607.1">
    <property type="nucleotide sequence ID" value="NZ_BMRC01000007.1"/>
</dbReference>
<proteinExistence type="inferred from homology"/>
<evidence type="ECO:0000313" key="6">
    <source>
        <dbReference type="Proteomes" id="UP001589647"/>
    </source>
</evidence>
<dbReference type="Gene3D" id="3.40.50.720">
    <property type="entry name" value="NAD(P)-binding Rossmann-like Domain"/>
    <property type="match status" value="1"/>
</dbReference>
<dbReference type="EMBL" id="JBHMEI010000067">
    <property type="protein sequence ID" value="MFB9207980.1"/>
    <property type="molecule type" value="Genomic_DNA"/>
</dbReference>
<dbReference type="PIRSF" id="PIRSF000103">
    <property type="entry name" value="HIBADH"/>
    <property type="match status" value="1"/>
</dbReference>
<dbReference type="Proteomes" id="UP001589647">
    <property type="component" value="Unassembled WGS sequence"/>
</dbReference>
<evidence type="ECO:0000259" key="3">
    <source>
        <dbReference type="Pfam" id="PF03446"/>
    </source>
</evidence>
<evidence type="ECO:0000256" key="1">
    <source>
        <dbReference type="ARBA" id="ARBA00009080"/>
    </source>
</evidence>
<feature type="domain" description="6-phosphogluconate dehydrogenase NADP-binding" evidence="3">
    <location>
        <begin position="9"/>
        <end position="163"/>
    </location>
</feature>
<dbReference type="PANTHER" id="PTHR43580">
    <property type="entry name" value="OXIDOREDUCTASE GLYR1-RELATED"/>
    <property type="match status" value="1"/>
</dbReference>
<evidence type="ECO:0000313" key="5">
    <source>
        <dbReference type="EMBL" id="MFB9207980.1"/>
    </source>
</evidence>
<dbReference type="Pfam" id="PF03446">
    <property type="entry name" value="NAD_binding_2"/>
    <property type="match status" value="1"/>
</dbReference>
<dbReference type="PANTHER" id="PTHR43580:SF2">
    <property type="entry name" value="CYTOKINE-LIKE NUCLEAR FACTOR N-PAC"/>
    <property type="match status" value="1"/>
</dbReference>
<dbReference type="InterPro" id="IPR048666">
    <property type="entry name" value="RedAm-like_C"/>
</dbReference>
<evidence type="ECO:0000256" key="2">
    <source>
        <dbReference type="ARBA" id="ARBA00023002"/>
    </source>
</evidence>
<sequence>MTKNPRTPVTVLGLGLMGEALAGAFLREGHPATVWNRTAAKADRLAGRGATRAGSARDAVAAAPLVLVCLTGYDAVHEVLGPLGDVLDGRVVVNLTSGTSAEARDTAAWVERQGGTYLDGAIMAIPDAIGTPDAAVLYSGPRAAFDLHERALGSLGGTATYLGADHGLSALYDVGVLSLMWNILNGFLQGAALLGAAGVEATAFAPVARNGIETVAGWLAGYARQIDDGVHPAADSTLDTHLAAMEHLVQESESHGVDAGLPRFIRALAAEAVAAGRGGEGYTALIDRFRKPSDHA</sequence>
<name>A0ABV5IVS5_9ACTN</name>
<dbReference type="InterPro" id="IPR006115">
    <property type="entry name" value="6PGDH_NADP-bd"/>
</dbReference>
<dbReference type="SUPFAM" id="SSF51735">
    <property type="entry name" value="NAD(P)-binding Rossmann-fold domains"/>
    <property type="match status" value="1"/>
</dbReference>
<keyword evidence="2 5" id="KW-0560">Oxidoreductase</keyword>
<dbReference type="InterPro" id="IPR051265">
    <property type="entry name" value="HIBADH-related_NP60_sf"/>
</dbReference>
<dbReference type="InterPro" id="IPR013328">
    <property type="entry name" value="6PGD_dom2"/>
</dbReference>
<dbReference type="InterPro" id="IPR015815">
    <property type="entry name" value="HIBADH-related"/>
</dbReference>
<dbReference type="GO" id="GO:0016491">
    <property type="term" value="F:oxidoreductase activity"/>
    <property type="evidence" value="ECO:0007669"/>
    <property type="project" value="UniProtKB-KW"/>
</dbReference>
<accession>A0ABV5IVS5</accession>
<dbReference type="EC" id="1.1.-.-" evidence="5"/>
<dbReference type="Pfam" id="PF21761">
    <property type="entry name" value="RedAm-like_C"/>
    <property type="match status" value="1"/>
</dbReference>
<dbReference type="Gene3D" id="1.10.1040.10">
    <property type="entry name" value="N-(1-d-carboxylethyl)-l-norvaline Dehydrogenase, domain 2"/>
    <property type="match status" value="1"/>
</dbReference>